<dbReference type="Gene3D" id="3.50.50.60">
    <property type="entry name" value="FAD/NAD(P)-binding domain"/>
    <property type="match status" value="1"/>
</dbReference>
<organism evidence="3 4">
    <name type="scientific">Saccharomonospora cyanea NA-134</name>
    <dbReference type="NCBI Taxonomy" id="882082"/>
    <lineage>
        <taxon>Bacteria</taxon>
        <taxon>Bacillati</taxon>
        <taxon>Actinomycetota</taxon>
        <taxon>Actinomycetes</taxon>
        <taxon>Pseudonocardiales</taxon>
        <taxon>Pseudonocardiaceae</taxon>
        <taxon>Saccharomonospora</taxon>
    </lineage>
</organism>
<evidence type="ECO:0000313" key="3">
    <source>
        <dbReference type="EMBL" id="EHR61876.1"/>
    </source>
</evidence>
<dbReference type="PANTHER" id="PTHR13847:SF289">
    <property type="entry name" value="GLYCINE OXIDASE"/>
    <property type="match status" value="1"/>
</dbReference>
<evidence type="ECO:0000313" key="4">
    <source>
        <dbReference type="Proteomes" id="UP000002791"/>
    </source>
</evidence>
<dbReference type="Proteomes" id="UP000002791">
    <property type="component" value="Chromosome"/>
</dbReference>
<keyword evidence="1" id="KW-0560">Oxidoreductase</keyword>
<proteinExistence type="predicted"/>
<dbReference type="GO" id="GO:0005737">
    <property type="term" value="C:cytoplasm"/>
    <property type="evidence" value="ECO:0007669"/>
    <property type="project" value="TreeGrafter"/>
</dbReference>
<dbReference type="eggNOG" id="COG0665">
    <property type="taxonomic scope" value="Bacteria"/>
</dbReference>
<dbReference type="InterPro" id="IPR036188">
    <property type="entry name" value="FAD/NAD-bd_sf"/>
</dbReference>
<name>H5XJW1_9PSEU</name>
<dbReference type="HOGENOM" id="CLU_007884_4_0_11"/>
<protein>
    <submittedName>
        <fullName evidence="3">Glycine/D-amino acid oxidase, deaminating</fullName>
    </submittedName>
</protein>
<gene>
    <name evidence="3" type="ORF">SaccyDRAFT_3036</name>
</gene>
<dbReference type="PANTHER" id="PTHR13847">
    <property type="entry name" value="SARCOSINE DEHYDROGENASE-RELATED"/>
    <property type="match status" value="1"/>
</dbReference>
<dbReference type="STRING" id="882082.SaccyDRAFT_3036"/>
<sequence>MSAARKEKVENVSTASKAVQRVVVVGGGVIGVSVAAHLQRDGASVVLVTESELASGASGRSLSWLNSAGSRSAPYHALRMAGIDRYRTLAASGAGADWLRFDGGLFWADDDGAERRHRHEVAHGYDSRLLAPADVPGAAGRVRADAVRGPAVFNPGEGWVSLPHLIDHLVQRFTDDGGTVVTGAGRASVVVDGGVAVGVTTERGRQVGGDAVVIACGAATPAVVAELGVTLPDASPLSMLVTTEPIDAAVTAVLNTPRVALRPNPGGTYVLDHSWYESRIAEDPDGTCRVDEAIVAELVDEASAVLDGPPLKAASWKLGRKPIPGDGEPVFGELATVPGCFVAFTHSGATLGLVAGELVSFEVLSGQRHPMLEPFRPERFEHRPR</sequence>
<dbReference type="Pfam" id="PF01266">
    <property type="entry name" value="DAO"/>
    <property type="match status" value="1"/>
</dbReference>
<accession>H5XJW1</accession>
<keyword evidence="4" id="KW-1185">Reference proteome</keyword>
<evidence type="ECO:0000259" key="2">
    <source>
        <dbReference type="Pfam" id="PF01266"/>
    </source>
</evidence>
<evidence type="ECO:0000256" key="1">
    <source>
        <dbReference type="ARBA" id="ARBA00023002"/>
    </source>
</evidence>
<dbReference type="InterPro" id="IPR006076">
    <property type="entry name" value="FAD-dep_OxRdtase"/>
</dbReference>
<dbReference type="SUPFAM" id="SSF51905">
    <property type="entry name" value="FAD/NAD(P)-binding domain"/>
    <property type="match status" value="1"/>
</dbReference>
<reference evidence="3 4" key="1">
    <citation type="submission" date="2011-11" db="EMBL/GenBank/DDBJ databases">
        <title>The Noncontiguous Finished sequence of Saccharomonospora cyanea NA-134.</title>
        <authorList>
            <consortium name="US DOE Joint Genome Institute"/>
            <person name="Lucas S."/>
            <person name="Han J."/>
            <person name="Lapidus A."/>
            <person name="Cheng J.-F."/>
            <person name="Goodwin L."/>
            <person name="Pitluck S."/>
            <person name="Peters L."/>
            <person name="Ovchinnikova G."/>
            <person name="Lu M."/>
            <person name="Detter J.C."/>
            <person name="Han C."/>
            <person name="Tapia R."/>
            <person name="Land M."/>
            <person name="Hauser L."/>
            <person name="Kyrpides N."/>
            <person name="Ivanova N."/>
            <person name="Pagani I."/>
            <person name="Brambilla E.-M."/>
            <person name="Klenk H.-P."/>
            <person name="Woyke T."/>
        </authorList>
    </citation>
    <scope>NUCLEOTIDE SEQUENCE [LARGE SCALE GENOMIC DNA]</scope>
    <source>
        <strain evidence="3 4">NA-134</strain>
    </source>
</reference>
<dbReference type="AlphaFoldDB" id="H5XJW1"/>
<dbReference type="GO" id="GO:0016491">
    <property type="term" value="F:oxidoreductase activity"/>
    <property type="evidence" value="ECO:0007669"/>
    <property type="project" value="UniProtKB-KW"/>
</dbReference>
<dbReference type="EMBL" id="CM001440">
    <property type="protein sequence ID" value="EHR61876.1"/>
    <property type="molecule type" value="Genomic_DNA"/>
</dbReference>
<feature type="domain" description="FAD dependent oxidoreductase" evidence="2">
    <location>
        <begin position="21"/>
        <end position="359"/>
    </location>
</feature>
<dbReference type="Gene3D" id="3.30.9.10">
    <property type="entry name" value="D-Amino Acid Oxidase, subunit A, domain 2"/>
    <property type="match status" value="1"/>
</dbReference>